<name>A0AA86QK16_9EUKA</name>
<dbReference type="Gene3D" id="1.10.10.60">
    <property type="entry name" value="Homeodomain-like"/>
    <property type="match status" value="1"/>
</dbReference>
<sequence>MNHRWTQKEDQLFQKLLSQFNKDFRKIASYFTTRTYSQVRSHYYNDIIKNKNLYNYDEPKQNKKAAKAQTNKQVLESQTSISMTNQQTNIINVDQQNSSKAKQENTNNQQDDSLLDFLE</sequence>
<dbReference type="AlphaFoldDB" id="A0AA86QK16"/>
<evidence type="ECO:0000313" key="6">
    <source>
        <dbReference type="EMBL" id="CAL6023710.1"/>
    </source>
</evidence>
<evidence type="ECO:0000259" key="4">
    <source>
        <dbReference type="PROSITE" id="PS51294"/>
    </source>
</evidence>
<evidence type="ECO:0000256" key="1">
    <source>
        <dbReference type="SAM" id="MobiDB-lite"/>
    </source>
</evidence>
<feature type="region of interest" description="Disordered" evidence="1">
    <location>
        <begin position="58"/>
        <end position="119"/>
    </location>
</feature>
<feature type="domain" description="HTH myb-type" evidence="4">
    <location>
        <begin position="1"/>
        <end position="51"/>
    </location>
</feature>
<gene>
    <name evidence="6" type="ORF">HINF_LOCUS29264</name>
    <name evidence="5" type="ORF">HINF_LOCUS42159</name>
</gene>
<dbReference type="InterPro" id="IPR001005">
    <property type="entry name" value="SANT/Myb"/>
</dbReference>
<protein>
    <submittedName>
        <fullName evidence="5">SANT/Myb domain</fullName>
    </submittedName>
    <submittedName>
        <fullName evidence="6">SANT/Myb_domain</fullName>
    </submittedName>
</protein>
<dbReference type="SUPFAM" id="SSF46689">
    <property type="entry name" value="Homeodomain-like"/>
    <property type="match status" value="1"/>
</dbReference>
<dbReference type="Proteomes" id="UP001642409">
    <property type="component" value="Unassembled WGS sequence"/>
</dbReference>
<reference evidence="6 7" key="2">
    <citation type="submission" date="2024-07" db="EMBL/GenBank/DDBJ databases">
        <authorList>
            <person name="Akdeniz Z."/>
        </authorList>
    </citation>
    <scope>NUCLEOTIDE SEQUENCE [LARGE SCALE GENOMIC DNA]</scope>
</reference>
<comment type="caution">
    <text evidence="5">The sequence shown here is derived from an EMBL/GenBank/DDBJ whole genome shotgun (WGS) entry which is preliminary data.</text>
</comment>
<dbReference type="CDD" id="cd00167">
    <property type="entry name" value="SANT"/>
    <property type="match status" value="1"/>
</dbReference>
<proteinExistence type="predicted"/>
<feature type="domain" description="Myb-like" evidence="2">
    <location>
        <begin position="1"/>
        <end position="47"/>
    </location>
</feature>
<dbReference type="SMART" id="SM00717">
    <property type="entry name" value="SANT"/>
    <property type="match status" value="1"/>
</dbReference>
<reference evidence="5" key="1">
    <citation type="submission" date="2023-06" db="EMBL/GenBank/DDBJ databases">
        <authorList>
            <person name="Kurt Z."/>
        </authorList>
    </citation>
    <scope>NUCLEOTIDE SEQUENCE</scope>
</reference>
<organism evidence="5">
    <name type="scientific">Hexamita inflata</name>
    <dbReference type="NCBI Taxonomy" id="28002"/>
    <lineage>
        <taxon>Eukaryota</taxon>
        <taxon>Metamonada</taxon>
        <taxon>Diplomonadida</taxon>
        <taxon>Hexamitidae</taxon>
        <taxon>Hexamitinae</taxon>
        <taxon>Hexamita</taxon>
    </lineage>
</organism>
<accession>A0AA86QK16</accession>
<evidence type="ECO:0000259" key="3">
    <source>
        <dbReference type="PROSITE" id="PS51293"/>
    </source>
</evidence>
<evidence type="ECO:0000313" key="7">
    <source>
        <dbReference type="Proteomes" id="UP001642409"/>
    </source>
</evidence>
<evidence type="ECO:0000259" key="2">
    <source>
        <dbReference type="PROSITE" id="PS50090"/>
    </source>
</evidence>
<dbReference type="InterPro" id="IPR017930">
    <property type="entry name" value="Myb_dom"/>
</dbReference>
<evidence type="ECO:0000313" key="5">
    <source>
        <dbReference type="EMBL" id="CAI9954514.1"/>
    </source>
</evidence>
<feature type="compositionally biased region" description="Polar residues" evidence="1">
    <location>
        <begin position="74"/>
        <end position="112"/>
    </location>
</feature>
<dbReference type="PROSITE" id="PS50090">
    <property type="entry name" value="MYB_LIKE"/>
    <property type="match status" value="1"/>
</dbReference>
<feature type="domain" description="SANT" evidence="3">
    <location>
        <begin position="1"/>
        <end position="51"/>
    </location>
</feature>
<dbReference type="EMBL" id="CAXDID020000094">
    <property type="protein sequence ID" value="CAL6023710.1"/>
    <property type="molecule type" value="Genomic_DNA"/>
</dbReference>
<dbReference type="InterPro" id="IPR017884">
    <property type="entry name" value="SANT_dom"/>
</dbReference>
<dbReference type="Pfam" id="PF00249">
    <property type="entry name" value="Myb_DNA-binding"/>
    <property type="match status" value="1"/>
</dbReference>
<dbReference type="PROSITE" id="PS51293">
    <property type="entry name" value="SANT"/>
    <property type="match status" value="1"/>
</dbReference>
<dbReference type="InterPro" id="IPR009057">
    <property type="entry name" value="Homeodomain-like_sf"/>
</dbReference>
<dbReference type="PROSITE" id="PS51294">
    <property type="entry name" value="HTH_MYB"/>
    <property type="match status" value="1"/>
</dbReference>
<keyword evidence="7" id="KW-1185">Reference proteome</keyword>
<dbReference type="EMBL" id="CATOUU010000849">
    <property type="protein sequence ID" value="CAI9954514.1"/>
    <property type="molecule type" value="Genomic_DNA"/>
</dbReference>